<dbReference type="AlphaFoldDB" id="A0A511D883"/>
<evidence type="ECO:0000313" key="10">
    <source>
        <dbReference type="EMBL" id="GEL20986.1"/>
    </source>
</evidence>
<dbReference type="RefSeq" id="WP_028932050.1">
    <property type="nucleotide sequence ID" value="NZ_AUII01000059.1"/>
</dbReference>
<evidence type="ECO:0000256" key="3">
    <source>
        <dbReference type="ARBA" id="ARBA00022722"/>
    </source>
</evidence>
<dbReference type="EC" id="3.1.-.-" evidence="8"/>
<dbReference type="EMBL" id="BJVI01000129">
    <property type="protein sequence ID" value="GEL20986.1"/>
    <property type="molecule type" value="Genomic_DNA"/>
</dbReference>
<comment type="caution">
    <text evidence="10">The sequence shown here is derived from an EMBL/GenBank/DDBJ whole genome shotgun (WGS) entry which is preliminary data.</text>
</comment>
<gene>
    <name evidence="10" type="primary">vapC28</name>
    <name evidence="8" type="synonym">vapC</name>
    <name evidence="10" type="ORF">PA7_48230</name>
</gene>
<comment type="similarity">
    <text evidence="7 8">Belongs to the PINc/VapC protein family.</text>
</comment>
<dbReference type="Gene3D" id="3.40.50.1010">
    <property type="entry name" value="5'-nuclease"/>
    <property type="match status" value="1"/>
</dbReference>
<evidence type="ECO:0000313" key="11">
    <source>
        <dbReference type="Proteomes" id="UP000321328"/>
    </source>
</evidence>
<feature type="binding site" evidence="8">
    <location>
        <position position="4"/>
    </location>
    <ligand>
        <name>Mg(2+)</name>
        <dbReference type="ChEBI" id="CHEBI:18420"/>
    </ligand>
</feature>
<dbReference type="PANTHER" id="PTHR33653:SF1">
    <property type="entry name" value="RIBONUCLEASE VAPC2"/>
    <property type="match status" value="1"/>
</dbReference>
<keyword evidence="6 8" id="KW-0460">Magnesium</keyword>
<feature type="domain" description="PIN" evidence="9">
    <location>
        <begin position="1"/>
        <end position="124"/>
    </location>
</feature>
<dbReference type="GO" id="GO:0090729">
    <property type="term" value="F:toxin activity"/>
    <property type="evidence" value="ECO:0007669"/>
    <property type="project" value="UniProtKB-KW"/>
</dbReference>
<feature type="binding site" evidence="8">
    <location>
        <position position="99"/>
    </location>
    <ligand>
        <name>Mg(2+)</name>
        <dbReference type="ChEBI" id="CHEBI:18420"/>
    </ligand>
</feature>
<accession>A0A511D883</accession>
<proteinExistence type="inferred from homology"/>
<evidence type="ECO:0000256" key="6">
    <source>
        <dbReference type="ARBA" id="ARBA00022842"/>
    </source>
</evidence>
<keyword evidence="11" id="KW-1185">Reference proteome</keyword>
<dbReference type="SUPFAM" id="SSF88723">
    <property type="entry name" value="PIN domain-like"/>
    <property type="match status" value="1"/>
</dbReference>
<evidence type="ECO:0000256" key="8">
    <source>
        <dbReference type="HAMAP-Rule" id="MF_00265"/>
    </source>
</evidence>
<dbReference type="InterPro" id="IPR022907">
    <property type="entry name" value="VapC_family"/>
</dbReference>
<reference evidence="10 11" key="1">
    <citation type="submission" date="2019-07" db="EMBL/GenBank/DDBJ databases">
        <title>Whole genome shotgun sequence of Pseudonocardia asaccharolytica NBRC 16224.</title>
        <authorList>
            <person name="Hosoyama A."/>
            <person name="Uohara A."/>
            <person name="Ohji S."/>
            <person name="Ichikawa N."/>
        </authorList>
    </citation>
    <scope>NUCLEOTIDE SEQUENCE [LARGE SCALE GENOMIC DNA]</scope>
    <source>
        <strain evidence="10 11">NBRC 16224</strain>
    </source>
</reference>
<dbReference type="InterPro" id="IPR050556">
    <property type="entry name" value="Type_II_TA_system_RNase"/>
</dbReference>
<dbReference type="GO" id="GO:0016787">
    <property type="term" value="F:hydrolase activity"/>
    <property type="evidence" value="ECO:0007669"/>
    <property type="project" value="UniProtKB-KW"/>
</dbReference>
<evidence type="ECO:0000256" key="2">
    <source>
        <dbReference type="ARBA" id="ARBA00022649"/>
    </source>
</evidence>
<dbReference type="InterPro" id="IPR002716">
    <property type="entry name" value="PIN_dom"/>
</dbReference>
<comment type="function">
    <text evidence="8">Toxic component of a toxin-antitoxin (TA) system. An RNase.</text>
</comment>
<evidence type="ECO:0000256" key="1">
    <source>
        <dbReference type="ARBA" id="ARBA00001946"/>
    </source>
</evidence>
<keyword evidence="3 8" id="KW-0540">Nuclease</keyword>
<dbReference type="Pfam" id="PF01850">
    <property type="entry name" value="PIN"/>
    <property type="match status" value="1"/>
</dbReference>
<name>A0A511D883_9PSEU</name>
<organism evidence="10 11">
    <name type="scientific">Pseudonocardia asaccharolytica DSM 44247 = NBRC 16224</name>
    <dbReference type="NCBI Taxonomy" id="1123024"/>
    <lineage>
        <taxon>Bacteria</taxon>
        <taxon>Bacillati</taxon>
        <taxon>Actinomycetota</taxon>
        <taxon>Actinomycetes</taxon>
        <taxon>Pseudonocardiales</taxon>
        <taxon>Pseudonocardiaceae</taxon>
        <taxon>Pseudonocardia</taxon>
    </lineage>
</organism>
<keyword evidence="4 8" id="KW-0479">Metal-binding</keyword>
<dbReference type="GO" id="GO:0000287">
    <property type="term" value="F:magnesium ion binding"/>
    <property type="evidence" value="ECO:0007669"/>
    <property type="project" value="UniProtKB-UniRule"/>
</dbReference>
<dbReference type="STRING" id="1123024.GCA_000423625_04995"/>
<keyword evidence="2 8" id="KW-1277">Toxin-antitoxin system</keyword>
<evidence type="ECO:0000259" key="9">
    <source>
        <dbReference type="Pfam" id="PF01850"/>
    </source>
</evidence>
<dbReference type="GO" id="GO:0004540">
    <property type="term" value="F:RNA nuclease activity"/>
    <property type="evidence" value="ECO:0007669"/>
    <property type="project" value="InterPro"/>
</dbReference>
<dbReference type="InterPro" id="IPR029060">
    <property type="entry name" value="PIN-like_dom_sf"/>
</dbReference>
<evidence type="ECO:0000256" key="5">
    <source>
        <dbReference type="ARBA" id="ARBA00022801"/>
    </source>
</evidence>
<protein>
    <recommendedName>
        <fullName evidence="8">Ribonuclease VapC</fullName>
        <shortName evidence="8">RNase VapC</shortName>
        <ecNumber evidence="8">3.1.-.-</ecNumber>
    </recommendedName>
    <alternativeName>
        <fullName evidence="8">Toxin VapC</fullName>
    </alternativeName>
</protein>
<dbReference type="OrthoDB" id="32625at2"/>
<dbReference type="HAMAP" id="MF_00265">
    <property type="entry name" value="VapC_Nob1"/>
    <property type="match status" value="1"/>
</dbReference>
<comment type="cofactor">
    <cofactor evidence="1 8">
        <name>Mg(2+)</name>
        <dbReference type="ChEBI" id="CHEBI:18420"/>
    </cofactor>
</comment>
<keyword evidence="5 8" id="KW-0378">Hydrolase</keyword>
<dbReference type="CDD" id="cd09871">
    <property type="entry name" value="PIN_MtVapC28-VapC30-like"/>
    <property type="match status" value="1"/>
</dbReference>
<sequence length="133" mass="14167">MIVDTSALIAILRDEPDAESLALALAATEPRISVANYLETAIVIDSGRDPVASRQIDHLVAKAGLVLEPVTAEQTHVARAAYRDFGRGSGHPAKLNFGDCFAYALAMCRGEPLLFKGNDFTHTDVIPAPADHA</sequence>
<evidence type="ECO:0000256" key="7">
    <source>
        <dbReference type="ARBA" id="ARBA00038093"/>
    </source>
</evidence>
<dbReference type="PANTHER" id="PTHR33653">
    <property type="entry name" value="RIBONUCLEASE VAPC2"/>
    <property type="match status" value="1"/>
</dbReference>
<evidence type="ECO:0000256" key="4">
    <source>
        <dbReference type="ARBA" id="ARBA00022723"/>
    </source>
</evidence>
<dbReference type="Proteomes" id="UP000321328">
    <property type="component" value="Unassembled WGS sequence"/>
</dbReference>
<keyword evidence="8" id="KW-0800">Toxin</keyword>